<dbReference type="Proteomes" id="UP000061348">
    <property type="component" value="Unassembled WGS sequence"/>
</dbReference>
<organism evidence="1 2">
    <name type="scientific">Pseudomonas fluorescens</name>
    <dbReference type="NCBI Taxonomy" id="294"/>
    <lineage>
        <taxon>Bacteria</taxon>
        <taxon>Pseudomonadati</taxon>
        <taxon>Pseudomonadota</taxon>
        <taxon>Gammaproteobacteria</taxon>
        <taxon>Pseudomonadales</taxon>
        <taxon>Pseudomonadaceae</taxon>
        <taxon>Pseudomonas</taxon>
    </lineage>
</organism>
<dbReference type="PATRIC" id="fig|294.194.peg.3261"/>
<protein>
    <submittedName>
        <fullName evidence="1">Uncharacterized protein</fullName>
    </submittedName>
</protein>
<sequence>MVQRQQLRAARATPAIKLERVQAQHIHTKTDCALGEPGLGVENETLRPLLRATLSLRRIGVVAVEEEITQVEVGAGVFEKAVILGENGQGRTGDSSRQQQLARLESAHGVNLLLLGLCRWRPWCAAVRGR</sequence>
<evidence type="ECO:0000313" key="2">
    <source>
        <dbReference type="Proteomes" id="UP000061348"/>
    </source>
</evidence>
<accession>A0A109LGU9</accession>
<proteinExistence type="predicted"/>
<name>A0A109LGU9_PSEFL</name>
<evidence type="ECO:0000313" key="1">
    <source>
        <dbReference type="EMBL" id="KWV87090.1"/>
    </source>
</evidence>
<dbReference type="AlphaFoldDB" id="A0A109LGU9"/>
<dbReference type="EMBL" id="LCYA01000078">
    <property type="protein sequence ID" value="KWV87090.1"/>
    <property type="molecule type" value="Genomic_DNA"/>
</dbReference>
<gene>
    <name evidence="1" type="ORF">PFLmoz3_02936</name>
</gene>
<reference evidence="1 2" key="1">
    <citation type="submission" date="2015-05" db="EMBL/GenBank/DDBJ databases">
        <title>A genomic and transcriptomic approach to investigate the blue pigment phenotype in Pseudomonas fluorescens.</title>
        <authorList>
            <person name="Andreani N.A."/>
            <person name="Cardazzo B."/>
        </authorList>
    </citation>
    <scope>NUCLEOTIDE SEQUENCE [LARGE SCALE GENOMIC DNA]</scope>
    <source>
        <strain evidence="1 2">Ps_22</strain>
    </source>
</reference>
<comment type="caution">
    <text evidence="1">The sequence shown here is derived from an EMBL/GenBank/DDBJ whole genome shotgun (WGS) entry which is preliminary data.</text>
</comment>